<dbReference type="PANTHER" id="PTHR46082:SF11">
    <property type="entry name" value="AAA+ ATPASE DOMAIN-CONTAINING PROTEIN-RELATED"/>
    <property type="match status" value="1"/>
</dbReference>
<evidence type="ECO:0000313" key="1">
    <source>
        <dbReference type="EMBL" id="KAK5988583.1"/>
    </source>
</evidence>
<accession>A0ABR0S8T3</accession>
<dbReference type="InterPro" id="IPR035994">
    <property type="entry name" value="Nucleoside_phosphorylase_sf"/>
</dbReference>
<dbReference type="InterPro" id="IPR053137">
    <property type="entry name" value="NLR-like"/>
</dbReference>
<dbReference type="SUPFAM" id="SSF53167">
    <property type="entry name" value="Purine and uridine phosphorylases"/>
    <property type="match status" value="1"/>
</dbReference>
<keyword evidence="2" id="KW-1185">Reference proteome</keyword>
<reference evidence="1 2" key="1">
    <citation type="submission" date="2024-01" db="EMBL/GenBank/DDBJ databases">
        <title>Complete genome of Cladobotryum mycophilum ATHUM6906.</title>
        <authorList>
            <person name="Christinaki A.C."/>
            <person name="Myridakis A.I."/>
            <person name="Kouvelis V.N."/>
        </authorList>
    </citation>
    <scope>NUCLEOTIDE SEQUENCE [LARGE SCALE GENOMIC DNA]</scope>
    <source>
        <strain evidence="1 2">ATHUM6906</strain>
    </source>
</reference>
<sequence length="133" mass="14312">MESQKSASKTPELSGQKRTHADYTVGWICARFEEQKAATTLLDHLHKSLPKPPNGWNAYTLGSIGDHNIVIVCLPEGVIGTNESVTVATSMVHAFPFIKIGHLVRLGGGIPLRVRLGDVVVSTPTSQFPGVVQ</sequence>
<dbReference type="Gene3D" id="3.40.50.1580">
    <property type="entry name" value="Nucleoside phosphorylase domain"/>
    <property type="match status" value="1"/>
</dbReference>
<evidence type="ECO:0000313" key="2">
    <source>
        <dbReference type="Proteomes" id="UP001338125"/>
    </source>
</evidence>
<protein>
    <recommendedName>
        <fullName evidence="3">Nucleoside phosphorylase domain-containing protein</fullName>
    </recommendedName>
</protein>
<dbReference type="EMBL" id="JAVFKD010000015">
    <property type="protein sequence ID" value="KAK5988583.1"/>
    <property type="molecule type" value="Genomic_DNA"/>
</dbReference>
<comment type="caution">
    <text evidence="1">The sequence shown here is derived from an EMBL/GenBank/DDBJ whole genome shotgun (WGS) entry which is preliminary data.</text>
</comment>
<dbReference type="Proteomes" id="UP001338125">
    <property type="component" value="Unassembled WGS sequence"/>
</dbReference>
<gene>
    <name evidence="1" type="ORF">PT974_10067</name>
</gene>
<organism evidence="1 2">
    <name type="scientific">Cladobotryum mycophilum</name>
    <dbReference type="NCBI Taxonomy" id="491253"/>
    <lineage>
        <taxon>Eukaryota</taxon>
        <taxon>Fungi</taxon>
        <taxon>Dikarya</taxon>
        <taxon>Ascomycota</taxon>
        <taxon>Pezizomycotina</taxon>
        <taxon>Sordariomycetes</taxon>
        <taxon>Hypocreomycetidae</taxon>
        <taxon>Hypocreales</taxon>
        <taxon>Hypocreaceae</taxon>
        <taxon>Cladobotryum</taxon>
    </lineage>
</organism>
<name>A0ABR0S8T3_9HYPO</name>
<dbReference type="PANTHER" id="PTHR46082">
    <property type="entry name" value="ATP/GTP-BINDING PROTEIN-RELATED"/>
    <property type="match status" value="1"/>
</dbReference>
<evidence type="ECO:0008006" key="3">
    <source>
        <dbReference type="Google" id="ProtNLM"/>
    </source>
</evidence>
<proteinExistence type="predicted"/>